<accession>A0A914PMW1</accession>
<organism evidence="7 8">
    <name type="scientific">Panagrolaimus davidi</name>
    <dbReference type="NCBI Taxonomy" id="227884"/>
    <lineage>
        <taxon>Eukaryota</taxon>
        <taxon>Metazoa</taxon>
        <taxon>Ecdysozoa</taxon>
        <taxon>Nematoda</taxon>
        <taxon>Chromadorea</taxon>
        <taxon>Rhabditida</taxon>
        <taxon>Tylenchina</taxon>
        <taxon>Panagrolaimomorpha</taxon>
        <taxon>Panagrolaimoidea</taxon>
        <taxon>Panagrolaimidae</taxon>
        <taxon>Panagrolaimus</taxon>
    </lineage>
</organism>
<dbReference type="PROSITE" id="PS50268">
    <property type="entry name" value="CADHERIN_2"/>
    <property type="match status" value="1"/>
</dbReference>
<evidence type="ECO:0000256" key="4">
    <source>
        <dbReference type="ARBA" id="ARBA00023180"/>
    </source>
</evidence>
<keyword evidence="4" id="KW-0325">Glycoprotein</keyword>
<evidence type="ECO:0000259" key="6">
    <source>
        <dbReference type="PROSITE" id="PS50268"/>
    </source>
</evidence>
<dbReference type="GO" id="GO:0005509">
    <property type="term" value="F:calcium ion binding"/>
    <property type="evidence" value="ECO:0007669"/>
    <property type="project" value="UniProtKB-UniRule"/>
</dbReference>
<dbReference type="SUPFAM" id="SSF49313">
    <property type="entry name" value="Cadherin-like"/>
    <property type="match status" value="1"/>
</dbReference>
<evidence type="ECO:0000256" key="2">
    <source>
        <dbReference type="ARBA" id="ARBA00022692"/>
    </source>
</evidence>
<evidence type="ECO:0000256" key="5">
    <source>
        <dbReference type="PROSITE-ProRule" id="PRU00043"/>
    </source>
</evidence>
<evidence type="ECO:0000313" key="8">
    <source>
        <dbReference type="WBParaSite" id="PDA_v2.g19358.t1"/>
    </source>
</evidence>
<dbReference type="InterPro" id="IPR002126">
    <property type="entry name" value="Cadherin-like_dom"/>
</dbReference>
<dbReference type="PANTHER" id="PTHR24028">
    <property type="entry name" value="CADHERIN-87A"/>
    <property type="match status" value="1"/>
</dbReference>
<dbReference type="Gene3D" id="2.60.40.60">
    <property type="entry name" value="Cadherins"/>
    <property type="match status" value="1"/>
</dbReference>
<dbReference type="InterPro" id="IPR015919">
    <property type="entry name" value="Cadherin-like_sf"/>
</dbReference>
<evidence type="ECO:0000256" key="1">
    <source>
        <dbReference type="ARBA" id="ARBA00004167"/>
    </source>
</evidence>
<dbReference type="GO" id="GO:0005886">
    <property type="term" value="C:plasma membrane"/>
    <property type="evidence" value="ECO:0007669"/>
    <property type="project" value="TreeGrafter"/>
</dbReference>
<keyword evidence="3" id="KW-0472">Membrane</keyword>
<dbReference type="CDD" id="cd11304">
    <property type="entry name" value="Cadherin_repeat"/>
    <property type="match status" value="1"/>
</dbReference>
<name>A0A914PMW1_9BILA</name>
<keyword evidence="3" id="KW-1133">Transmembrane helix</keyword>
<reference evidence="8" key="1">
    <citation type="submission" date="2022-11" db="UniProtKB">
        <authorList>
            <consortium name="WormBaseParasite"/>
        </authorList>
    </citation>
    <scope>IDENTIFICATION</scope>
</reference>
<sequence length="290" mass="32704">MFNAKVFSITVPKEVEKNVVIEPLQKNEKREMNLISDSIYAWGDSMEIVHIPSDIIKIESDSVIINALALQNLRGLQFQIVAMDNPNDRALITVYVSSDATKYAEQKMEQSKPQFVLPWISEDQAIQINLPEETPLEHTLIHLPAFNPETGEIINNITLKGAMAEYFTYDTSKSSLVVAKLIDYEVLDLSQKIFDLEIIADNPSSPPTSANLIVTVQNLDDNSPKILFFNNENAEKPLKLKLSENSPPGKILIEFKIFDADAEPEKKKYDKFNFKLSGEIAGNFQIQQVC</sequence>
<evidence type="ECO:0000256" key="3">
    <source>
        <dbReference type="ARBA" id="ARBA00022989"/>
    </source>
</evidence>
<proteinExistence type="predicted"/>
<keyword evidence="5" id="KW-0106">Calcium</keyword>
<dbReference type="WBParaSite" id="PDA_v2.g19358.t1">
    <property type="protein sequence ID" value="PDA_v2.g19358.t1"/>
    <property type="gene ID" value="PDA_v2.g19358"/>
</dbReference>
<feature type="domain" description="Cadherin" evidence="6">
    <location>
        <begin position="122"/>
        <end position="226"/>
    </location>
</feature>
<dbReference type="AlphaFoldDB" id="A0A914PMW1"/>
<dbReference type="PANTHER" id="PTHR24028:SF146">
    <property type="entry name" value="CADHERIN 96CB, ISOFORM D-RELATED"/>
    <property type="match status" value="1"/>
</dbReference>
<evidence type="ECO:0000313" key="7">
    <source>
        <dbReference type="Proteomes" id="UP000887578"/>
    </source>
</evidence>
<dbReference type="GO" id="GO:0007156">
    <property type="term" value="P:homophilic cell adhesion via plasma membrane adhesion molecules"/>
    <property type="evidence" value="ECO:0007669"/>
    <property type="project" value="InterPro"/>
</dbReference>
<keyword evidence="7" id="KW-1185">Reference proteome</keyword>
<keyword evidence="2" id="KW-0812">Transmembrane</keyword>
<comment type="subcellular location">
    <subcellularLocation>
        <location evidence="1">Membrane</location>
        <topology evidence="1">Single-pass membrane protein</topology>
    </subcellularLocation>
</comment>
<dbReference type="Proteomes" id="UP000887578">
    <property type="component" value="Unplaced"/>
</dbReference>
<dbReference type="InterPro" id="IPR050174">
    <property type="entry name" value="Protocadherin/Cadherin-CA"/>
</dbReference>
<protein>
    <submittedName>
        <fullName evidence="8">Cadherin domain-containing protein</fullName>
    </submittedName>
</protein>